<sequence length="91" mass="10226">MDSKPTPSPARRHRCDASSTTSSTSPPPLARMDSQFEHETYLIKDIFNLQSLVYCFNKCSIVPVLKNPIDQHESVALCILLDGFLPTNNFK</sequence>
<feature type="region of interest" description="Disordered" evidence="1">
    <location>
        <begin position="1"/>
        <end position="31"/>
    </location>
</feature>
<evidence type="ECO:0000313" key="3">
    <source>
        <dbReference type="Proteomes" id="UP000008021"/>
    </source>
</evidence>
<proteinExistence type="predicted"/>
<protein>
    <submittedName>
        <fullName evidence="2">Uncharacterized protein</fullName>
    </submittedName>
</protein>
<dbReference type="Gramene" id="OMERI10G05660.1">
    <property type="protein sequence ID" value="OMERI10G05660.1"/>
    <property type="gene ID" value="OMERI10G05660"/>
</dbReference>
<dbReference type="EnsemblPlants" id="OMERI10G05660.1">
    <property type="protein sequence ID" value="OMERI10G05660.1"/>
    <property type="gene ID" value="OMERI10G05660"/>
</dbReference>
<accession>A0A0E0EX77</accession>
<reference evidence="2" key="1">
    <citation type="submission" date="2015-04" db="UniProtKB">
        <authorList>
            <consortium name="EnsemblPlants"/>
        </authorList>
    </citation>
    <scope>IDENTIFICATION</scope>
</reference>
<dbReference type="HOGENOM" id="CLU_2430727_0_0_1"/>
<name>A0A0E0EX77_9ORYZ</name>
<organism evidence="2">
    <name type="scientific">Oryza meridionalis</name>
    <dbReference type="NCBI Taxonomy" id="40149"/>
    <lineage>
        <taxon>Eukaryota</taxon>
        <taxon>Viridiplantae</taxon>
        <taxon>Streptophyta</taxon>
        <taxon>Embryophyta</taxon>
        <taxon>Tracheophyta</taxon>
        <taxon>Spermatophyta</taxon>
        <taxon>Magnoliopsida</taxon>
        <taxon>Liliopsida</taxon>
        <taxon>Poales</taxon>
        <taxon>Poaceae</taxon>
        <taxon>BOP clade</taxon>
        <taxon>Oryzoideae</taxon>
        <taxon>Oryzeae</taxon>
        <taxon>Oryzinae</taxon>
        <taxon>Oryza</taxon>
    </lineage>
</organism>
<evidence type="ECO:0000313" key="2">
    <source>
        <dbReference type="EnsemblPlants" id="OMERI10G05660.1"/>
    </source>
</evidence>
<keyword evidence="3" id="KW-1185">Reference proteome</keyword>
<dbReference type="Proteomes" id="UP000008021">
    <property type="component" value="Chromosome 10"/>
</dbReference>
<evidence type="ECO:0000256" key="1">
    <source>
        <dbReference type="SAM" id="MobiDB-lite"/>
    </source>
</evidence>
<dbReference type="AlphaFoldDB" id="A0A0E0EX77"/>
<reference evidence="2" key="2">
    <citation type="submission" date="2018-05" db="EMBL/GenBank/DDBJ databases">
        <title>OmerRS3 (Oryza meridionalis Reference Sequence Version 3).</title>
        <authorList>
            <person name="Zhang J."/>
            <person name="Kudrna D."/>
            <person name="Lee S."/>
            <person name="Talag J."/>
            <person name="Welchert J."/>
            <person name="Wing R.A."/>
        </authorList>
    </citation>
    <scope>NUCLEOTIDE SEQUENCE [LARGE SCALE GENOMIC DNA]</scope>
    <source>
        <strain evidence="2">cv. OR44</strain>
    </source>
</reference>